<dbReference type="InterPro" id="IPR010982">
    <property type="entry name" value="Lambda_DNA-bd_dom_sf"/>
</dbReference>
<evidence type="ECO:0000259" key="2">
    <source>
        <dbReference type="PROSITE" id="PS50943"/>
    </source>
</evidence>
<comment type="caution">
    <text evidence="3">The sequence shown here is derived from an EMBL/GenBank/DDBJ whole genome shotgun (WGS) entry which is preliminary data.</text>
</comment>
<dbReference type="EMBL" id="MBUA01000001">
    <property type="protein sequence ID" value="MBC6490228.1"/>
    <property type="molecule type" value="Genomic_DNA"/>
</dbReference>
<dbReference type="Pfam" id="PF13560">
    <property type="entry name" value="HTH_31"/>
    <property type="match status" value="1"/>
</dbReference>
<dbReference type="RefSeq" id="WP_187255548.1">
    <property type="nucleotide sequence ID" value="NZ_JBHULF010000006.1"/>
</dbReference>
<sequence length="501" mass="57385">MITENESVRLIFGLKVKSLRQGRGLSYHQLSEKTGLSLSYLHDIETGKKYPKADKILALGKALGADYDYLVSLHASKKLQPIIDLINSDFINAIPWEHFGLTPAALLDLFTNTPDKVTAFISTLLKISRSYQLSKEGFYNAALRSYQDLQDNYFEEIEEAANSYRLQNGISDGVSPDVETLCRLLEEKGISVNRRKMGGIESLQTVRSYYSSQQKVLFLNKGLSTAQEKFLLARELAFQFLGFTERPFTTMIILSASFEMLLNNFKASYFASALLMPEELFVQDVKQIVMQTKWQDKSWLDICSRYDVTPEMMMQRLTNILPKHFGIDHLFFLRLSGDTITDEYEITKELHLSQLHNPYANAMNEHYCRRWVAINSMRHAQELQAKKKYRHPVVEAQVSQYWNTQNRYLCISIAKPKSKGSDEMVSVTIGLMIEQQLLKTMPLVNDPDIPVRVVHTTCERCGITDCLERAAEPIEIRKQQQQESLLKGIDQLEGGDVKFRG</sequence>
<keyword evidence="4" id="KW-1185">Reference proteome</keyword>
<name>A0ABR7M5D9_9BACT</name>
<gene>
    <name evidence="3" type="ORF">BC349_04585</name>
</gene>
<reference evidence="3 4" key="1">
    <citation type="submission" date="2016-07" db="EMBL/GenBank/DDBJ databases">
        <title>Genome analysis of Flavihumibacter stibioxidans YS-17.</title>
        <authorList>
            <person name="Shi K."/>
            <person name="Han Y."/>
            <person name="Wang G."/>
        </authorList>
    </citation>
    <scope>NUCLEOTIDE SEQUENCE [LARGE SCALE GENOMIC DNA]</scope>
    <source>
        <strain evidence="3 4">YS-17</strain>
    </source>
</reference>
<dbReference type="SUPFAM" id="SSF47413">
    <property type="entry name" value="lambda repressor-like DNA-binding domains"/>
    <property type="match status" value="1"/>
</dbReference>
<comment type="similarity">
    <text evidence="1">Belongs to the short-chain fatty acyl-CoA assimilation regulator (ScfR) family.</text>
</comment>
<feature type="domain" description="HTH cro/C1-type" evidence="2">
    <location>
        <begin position="16"/>
        <end position="70"/>
    </location>
</feature>
<dbReference type="Pfam" id="PF06114">
    <property type="entry name" value="Peptidase_M78"/>
    <property type="match status" value="1"/>
</dbReference>
<dbReference type="InterPro" id="IPR001387">
    <property type="entry name" value="Cro/C1-type_HTH"/>
</dbReference>
<dbReference type="PANTHER" id="PTHR43236:SF2">
    <property type="entry name" value="BLL0069 PROTEIN"/>
    <property type="match status" value="1"/>
</dbReference>
<dbReference type="PANTHER" id="PTHR43236">
    <property type="entry name" value="ANTITOXIN HIGA1"/>
    <property type="match status" value="1"/>
</dbReference>
<accession>A0ABR7M5D9</accession>
<dbReference type="Gene3D" id="1.10.260.40">
    <property type="entry name" value="lambda repressor-like DNA-binding domains"/>
    <property type="match status" value="1"/>
</dbReference>
<evidence type="ECO:0000313" key="4">
    <source>
        <dbReference type="Proteomes" id="UP000765802"/>
    </source>
</evidence>
<dbReference type="Proteomes" id="UP000765802">
    <property type="component" value="Unassembled WGS sequence"/>
</dbReference>
<dbReference type="SMART" id="SM00530">
    <property type="entry name" value="HTH_XRE"/>
    <property type="match status" value="1"/>
</dbReference>
<protein>
    <recommendedName>
        <fullName evidence="2">HTH cro/C1-type domain-containing protein</fullName>
    </recommendedName>
</protein>
<evidence type="ECO:0000313" key="3">
    <source>
        <dbReference type="EMBL" id="MBC6490228.1"/>
    </source>
</evidence>
<dbReference type="InterPro" id="IPR010359">
    <property type="entry name" value="IrrE_HExxH"/>
</dbReference>
<dbReference type="PROSITE" id="PS50943">
    <property type="entry name" value="HTH_CROC1"/>
    <property type="match status" value="1"/>
</dbReference>
<dbReference type="InterPro" id="IPR052345">
    <property type="entry name" value="Rad_response_metalloprotease"/>
</dbReference>
<organism evidence="3 4">
    <name type="scientific">Flavihumibacter stibioxidans</name>
    <dbReference type="NCBI Taxonomy" id="1834163"/>
    <lineage>
        <taxon>Bacteria</taxon>
        <taxon>Pseudomonadati</taxon>
        <taxon>Bacteroidota</taxon>
        <taxon>Chitinophagia</taxon>
        <taxon>Chitinophagales</taxon>
        <taxon>Chitinophagaceae</taxon>
        <taxon>Flavihumibacter</taxon>
    </lineage>
</organism>
<dbReference type="CDD" id="cd00093">
    <property type="entry name" value="HTH_XRE"/>
    <property type="match status" value="1"/>
</dbReference>
<proteinExistence type="inferred from homology"/>
<evidence type="ECO:0000256" key="1">
    <source>
        <dbReference type="ARBA" id="ARBA00007227"/>
    </source>
</evidence>